<dbReference type="Proteomes" id="UP000236413">
    <property type="component" value="Unassembled WGS sequence"/>
</dbReference>
<protein>
    <recommendedName>
        <fullName evidence="3">DUF4878 domain-containing protein</fullName>
    </recommendedName>
</protein>
<reference evidence="1 2" key="1">
    <citation type="submission" date="2018-04" db="EMBL/GenBank/DDBJ databases">
        <title>Chryseobacterium oncorhynchi 701B-08T from rainbow trout, and Chryseobacterium viscerum 687B-08T from diseased fish.</title>
        <authorList>
            <person name="Jeong J.-J."/>
            <person name="Lee Y.J."/>
            <person name="Pathiraja D."/>
            <person name="Park B."/>
            <person name="Choi I.-G."/>
            <person name="Kim K.D."/>
        </authorList>
    </citation>
    <scope>NUCLEOTIDE SEQUENCE [LARGE SCALE GENOMIC DNA]</scope>
    <source>
        <strain evidence="1 2">687B-08</strain>
    </source>
</reference>
<sequence>MKYNILSSLICFVLFIGCGEKEVKQGEIVVDEFYIKSEQKNYKAIDSIMSFRFYQTTPYKEFINILIEKNKEFGKVRKKSLEKYKIVKSVTDTIHLGYNVEYKNTHTKESFTLIKEDGNFKILKYYISKTDE</sequence>
<dbReference type="PROSITE" id="PS51257">
    <property type="entry name" value="PROKAR_LIPOPROTEIN"/>
    <property type="match status" value="1"/>
</dbReference>
<evidence type="ECO:0008006" key="3">
    <source>
        <dbReference type="Google" id="ProtNLM"/>
    </source>
</evidence>
<dbReference type="EMBL" id="PPEG02000025">
    <property type="protein sequence ID" value="PWN57541.1"/>
    <property type="molecule type" value="Genomic_DNA"/>
</dbReference>
<proteinExistence type="predicted"/>
<name>A0A316W9C5_9FLAO</name>
<dbReference type="AlphaFoldDB" id="A0A316W9C5"/>
<dbReference type="RefSeq" id="WP_109739382.1">
    <property type="nucleotide sequence ID" value="NZ_PPEG02000025.1"/>
</dbReference>
<evidence type="ECO:0000313" key="1">
    <source>
        <dbReference type="EMBL" id="PWN57541.1"/>
    </source>
</evidence>
<gene>
    <name evidence="1" type="ORF">C1634_025620</name>
</gene>
<organism evidence="1 2">
    <name type="scientific">Chryseobacterium viscerum</name>
    <dbReference type="NCBI Taxonomy" id="1037377"/>
    <lineage>
        <taxon>Bacteria</taxon>
        <taxon>Pseudomonadati</taxon>
        <taxon>Bacteroidota</taxon>
        <taxon>Flavobacteriia</taxon>
        <taxon>Flavobacteriales</taxon>
        <taxon>Weeksellaceae</taxon>
        <taxon>Chryseobacterium group</taxon>
        <taxon>Chryseobacterium</taxon>
    </lineage>
</organism>
<evidence type="ECO:0000313" key="2">
    <source>
        <dbReference type="Proteomes" id="UP000236413"/>
    </source>
</evidence>
<accession>A0A316W9C5</accession>
<comment type="caution">
    <text evidence="1">The sequence shown here is derived from an EMBL/GenBank/DDBJ whole genome shotgun (WGS) entry which is preliminary data.</text>
</comment>